<evidence type="ECO:0000259" key="2">
    <source>
        <dbReference type="Pfam" id="PF00031"/>
    </source>
</evidence>
<keyword evidence="4" id="KW-1185">Reference proteome</keyword>
<dbReference type="EMBL" id="JWZX01002852">
    <property type="protein sequence ID" value="KOO26430.1"/>
    <property type="molecule type" value="Genomic_DNA"/>
</dbReference>
<name>A0A0M0JIW4_9EUKA</name>
<feature type="compositionally biased region" description="Low complexity" evidence="1">
    <location>
        <begin position="22"/>
        <end position="39"/>
    </location>
</feature>
<dbReference type="Gene3D" id="3.10.450.10">
    <property type="match status" value="1"/>
</dbReference>
<reference evidence="4" key="1">
    <citation type="journal article" date="2015" name="PLoS Genet.">
        <title>Genome Sequence and Transcriptome Analyses of Chrysochromulina tobin: Metabolic Tools for Enhanced Algal Fitness in the Prominent Order Prymnesiales (Haptophyceae).</title>
        <authorList>
            <person name="Hovde B.T."/>
            <person name="Deodato C.R."/>
            <person name="Hunsperger H.M."/>
            <person name="Ryken S.A."/>
            <person name="Yost W."/>
            <person name="Jha R.K."/>
            <person name="Patterson J."/>
            <person name="Monnat R.J. Jr."/>
            <person name="Barlow S.B."/>
            <person name="Starkenburg S.R."/>
            <person name="Cattolico R.A."/>
        </authorList>
    </citation>
    <scope>NUCLEOTIDE SEQUENCE</scope>
    <source>
        <strain evidence="4">CCMP291</strain>
    </source>
</reference>
<dbReference type="Pfam" id="PF00031">
    <property type="entry name" value="Cystatin"/>
    <property type="match status" value="1"/>
</dbReference>
<feature type="region of interest" description="Disordered" evidence="1">
    <location>
        <begin position="1"/>
        <end position="39"/>
    </location>
</feature>
<dbReference type="InterPro" id="IPR046350">
    <property type="entry name" value="Cystatin_sf"/>
</dbReference>
<sequence>MATTGDEGTDAARQEVLEQDAARAAPAPPGGAQAATAAAMQNQHVADEVSGAARRMYLDIPGDVMAKVTPFERYEVVDLMTQVVNGTNYFFKVKIAAFEFIHLRVHVSLFGDEPKLVAMRKGEVAAGPLEFFEE</sequence>
<dbReference type="GO" id="GO:0004869">
    <property type="term" value="F:cysteine-type endopeptidase inhibitor activity"/>
    <property type="evidence" value="ECO:0007669"/>
    <property type="project" value="InterPro"/>
</dbReference>
<evidence type="ECO:0000256" key="1">
    <source>
        <dbReference type="SAM" id="MobiDB-lite"/>
    </source>
</evidence>
<dbReference type="Proteomes" id="UP000037460">
    <property type="component" value="Unassembled WGS sequence"/>
</dbReference>
<evidence type="ECO:0000313" key="4">
    <source>
        <dbReference type="Proteomes" id="UP000037460"/>
    </source>
</evidence>
<accession>A0A0M0JIW4</accession>
<organism evidence="3 4">
    <name type="scientific">Chrysochromulina tobinii</name>
    <dbReference type="NCBI Taxonomy" id="1460289"/>
    <lineage>
        <taxon>Eukaryota</taxon>
        <taxon>Haptista</taxon>
        <taxon>Haptophyta</taxon>
        <taxon>Prymnesiophyceae</taxon>
        <taxon>Prymnesiales</taxon>
        <taxon>Chrysochromulinaceae</taxon>
        <taxon>Chrysochromulina</taxon>
    </lineage>
</organism>
<feature type="domain" description="Cystatin" evidence="2">
    <location>
        <begin position="71"/>
        <end position="101"/>
    </location>
</feature>
<proteinExistence type="predicted"/>
<evidence type="ECO:0000313" key="3">
    <source>
        <dbReference type="EMBL" id="KOO26430.1"/>
    </source>
</evidence>
<gene>
    <name evidence="3" type="ORF">Ctob_013298</name>
</gene>
<comment type="caution">
    <text evidence="3">The sequence shown here is derived from an EMBL/GenBank/DDBJ whole genome shotgun (WGS) entry which is preliminary data.</text>
</comment>
<dbReference type="AlphaFoldDB" id="A0A0M0JIW4"/>
<protein>
    <submittedName>
        <fullName evidence="3">Cystatin-A-like protein</fullName>
    </submittedName>
</protein>
<dbReference type="InterPro" id="IPR000010">
    <property type="entry name" value="Cystatin_dom"/>
</dbReference>
<dbReference type="SUPFAM" id="SSF54403">
    <property type="entry name" value="Cystatin/monellin"/>
    <property type="match status" value="1"/>
</dbReference>
<dbReference type="OrthoDB" id="2429551at2759"/>